<dbReference type="InterPro" id="IPR001387">
    <property type="entry name" value="Cro/C1-type_HTH"/>
</dbReference>
<evidence type="ECO:0000256" key="1">
    <source>
        <dbReference type="ARBA" id="ARBA00023125"/>
    </source>
</evidence>
<comment type="caution">
    <text evidence="4">The sequence shown here is derived from an EMBL/GenBank/DDBJ whole genome shotgun (WGS) entry which is preliminary data.</text>
</comment>
<evidence type="ECO:0000313" key="4">
    <source>
        <dbReference type="EMBL" id="MBC5681353.1"/>
    </source>
</evidence>
<evidence type="ECO:0000259" key="3">
    <source>
        <dbReference type="PROSITE" id="PS50943"/>
    </source>
</evidence>
<accession>A0ABR7G1Q3</accession>
<dbReference type="PANTHER" id="PTHR46558">
    <property type="entry name" value="TRACRIPTIONAL REGULATORY PROTEIN-RELATED-RELATED"/>
    <property type="match status" value="1"/>
</dbReference>
<dbReference type="SUPFAM" id="SSF47413">
    <property type="entry name" value="lambda repressor-like DNA-binding domains"/>
    <property type="match status" value="1"/>
</dbReference>
<keyword evidence="2" id="KW-0472">Membrane</keyword>
<feature type="transmembrane region" description="Helical" evidence="2">
    <location>
        <begin position="93"/>
        <end position="113"/>
    </location>
</feature>
<gene>
    <name evidence="4" type="ORF">H8S01_10320</name>
</gene>
<dbReference type="RefSeq" id="WP_186837132.1">
    <property type="nucleotide sequence ID" value="NZ_JACOPD010000007.1"/>
</dbReference>
<dbReference type="SMART" id="SM00530">
    <property type="entry name" value="HTH_XRE"/>
    <property type="match status" value="1"/>
</dbReference>
<sequence length="213" mass="24323">MEYDIGSKIKAARLKKKMTQEQVAELLGVSRQTISNWENEKSYPDIISVIKMSDYYEASLDYLLKGEQKMNTYYDYLEESTNVVKSNTNRNKIITILSYMLVWAIAMIAFWFFTSGSDAMGYSLVYLWILLPVTTFIVSFIIGKNDFWAKGKWALTLFFGVMYMLAEYGTFAMANNIAFDKLNAPEWGLVVAGVIISAIGMLMGSLLKKKRCK</sequence>
<dbReference type="PANTHER" id="PTHR46558:SF11">
    <property type="entry name" value="HTH-TYPE TRANSCRIPTIONAL REGULATOR XRE"/>
    <property type="match status" value="1"/>
</dbReference>
<proteinExistence type="predicted"/>
<dbReference type="CDD" id="cd00093">
    <property type="entry name" value="HTH_XRE"/>
    <property type="match status" value="1"/>
</dbReference>
<evidence type="ECO:0000256" key="2">
    <source>
        <dbReference type="SAM" id="Phobius"/>
    </source>
</evidence>
<dbReference type="PROSITE" id="PS50943">
    <property type="entry name" value="HTH_CROC1"/>
    <property type="match status" value="1"/>
</dbReference>
<organism evidence="4 5">
    <name type="scientific">Lachnospira hominis</name>
    <name type="common">ex Liu et al. 2021</name>
    <dbReference type="NCBI Taxonomy" id="2763051"/>
    <lineage>
        <taxon>Bacteria</taxon>
        <taxon>Bacillati</taxon>
        <taxon>Bacillota</taxon>
        <taxon>Clostridia</taxon>
        <taxon>Lachnospirales</taxon>
        <taxon>Lachnospiraceae</taxon>
        <taxon>Lachnospira</taxon>
    </lineage>
</organism>
<keyword evidence="2" id="KW-0812">Transmembrane</keyword>
<protein>
    <submittedName>
        <fullName evidence="4">Helix-turn-helix transcriptional regulator</fullName>
    </submittedName>
</protein>
<keyword evidence="5" id="KW-1185">Reference proteome</keyword>
<evidence type="ECO:0000313" key="5">
    <source>
        <dbReference type="Proteomes" id="UP000628463"/>
    </source>
</evidence>
<dbReference type="Gene3D" id="1.10.260.40">
    <property type="entry name" value="lambda repressor-like DNA-binding domains"/>
    <property type="match status" value="1"/>
</dbReference>
<feature type="domain" description="HTH cro/C1-type" evidence="3">
    <location>
        <begin position="9"/>
        <end position="63"/>
    </location>
</feature>
<dbReference type="InterPro" id="IPR010982">
    <property type="entry name" value="Lambda_DNA-bd_dom_sf"/>
</dbReference>
<feature type="transmembrane region" description="Helical" evidence="2">
    <location>
        <begin position="119"/>
        <end position="142"/>
    </location>
</feature>
<feature type="transmembrane region" description="Helical" evidence="2">
    <location>
        <begin position="187"/>
        <end position="207"/>
    </location>
</feature>
<dbReference type="Proteomes" id="UP000628463">
    <property type="component" value="Unassembled WGS sequence"/>
</dbReference>
<feature type="transmembrane region" description="Helical" evidence="2">
    <location>
        <begin position="154"/>
        <end position="175"/>
    </location>
</feature>
<name>A0ABR7G1Q3_9FIRM</name>
<dbReference type="Pfam" id="PF01381">
    <property type="entry name" value="HTH_3"/>
    <property type="match status" value="1"/>
</dbReference>
<reference evidence="4 5" key="1">
    <citation type="submission" date="2020-08" db="EMBL/GenBank/DDBJ databases">
        <title>Genome public.</title>
        <authorList>
            <person name="Liu C."/>
            <person name="Sun Q."/>
        </authorList>
    </citation>
    <scope>NUCLEOTIDE SEQUENCE [LARGE SCALE GENOMIC DNA]</scope>
    <source>
        <strain evidence="4 5">NSJ-43</strain>
    </source>
</reference>
<keyword evidence="1" id="KW-0238">DNA-binding</keyword>
<dbReference type="EMBL" id="JACOPD010000007">
    <property type="protein sequence ID" value="MBC5681353.1"/>
    <property type="molecule type" value="Genomic_DNA"/>
</dbReference>
<keyword evidence="2" id="KW-1133">Transmembrane helix</keyword>